<dbReference type="SUPFAM" id="SSF63491">
    <property type="entry name" value="BAG domain"/>
    <property type="match status" value="1"/>
</dbReference>
<dbReference type="InterPro" id="IPR029071">
    <property type="entry name" value="Ubiquitin-like_domsf"/>
</dbReference>
<dbReference type="PROSITE" id="PS50053">
    <property type="entry name" value="UBIQUITIN_2"/>
    <property type="match status" value="1"/>
</dbReference>
<dbReference type="GO" id="GO:0005634">
    <property type="term" value="C:nucleus"/>
    <property type="evidence" value="ECO:0007669"/>
    <property type="project" value="TreeGrafter"/>
</dbReference>
<dbReference type="InterPro" id="IPR000626">
    <property type="entry name" value="Ubiquitin-like_dom"/>
</dbReference>
<protein>
    <submittedName>
        <fullName evidence="5">Uncharacterized protein</fullName>
    </submittedName>
</protein>
<feature type="domain" description="Ubiquitin-like" evidence="3">
    <location>
        <begin position="1"/>
        <end position="74"/>
    </location>
</feature>
<name>A0A0H2RZ17_9AGAM</name>
<evidence type="ECO:0000259" key="4">
    <source>
        <dbReference type="PROSITE" id="PS51035"/>
    </source>
</evidence>
<proteinExistence type="predicted"/>
<dbReference type="InParanoid" id="A0A0H2RZ17"/>
<dbReference type="PANTHER" id="PTHR12329">
    <property type="entry name" value="BCL2-ASSOCIATED ATHANOGENE"/>
    <property type="match status" value="1"/>
</dbReference>
<dbReference type="SUPFAM" id="SSF54236">
    <property type="entry name" value="Ubiquitin-like"/>
    <property type="match status" value="1"/>
</dbReference>
<dbReference type="InterPro" id="IPR003103">
    <property type="entry name" value="BAG_domain"/>
</dbReference>
<dbReference type="Pfam" id="PF02179">
    <property type="entry name" value="BAG"/>
    <property type="match status" value="1"/>
</dbReference>
<evidence type="ECO:0000256" key="1">
    <source>
        <dbReference type="ARBA" id="ARBA00023186"/>
    </source>
</evidence>
<dbReference type="GO" id="GO:0000774">
    <property type="term" value="F:adenyl-nucleotide exchange factor activity"/>
    <property type="evidence" value="ECO:0007669"/>
    <property type="project" value="TreeGrafter"/>
</dbReference>
<feature type="region of interest" description="Disordered" evidence="2">
    <location>
        <begin position="76"/>
        <end position="95"/>
    </location>
</feature>
<feature type="domain" description="BAG" evidence="4">
    <location>
        <begin position="142"/>
        <end position="194"/>
    </location>
</feature>
<evidence type="ECO:0000313" key="5">
    <source>
        <dbReference type="EMBL" id="KLO16954.1"/>
    </source>
</evidence>
<reference evidence="5 6" key="1">
    <citation type="submission" date="2015-04" db="EMBL/GenBank/DDBJ databases">
        <title>Complete genome sequence of Schizopora paradoxa KUC8140, a cosmopolitan wood degrader in East Asia.</title>
        <authorList>
            <consortium name="DOE Joint Genome Institute"/>
            <person name="Min B."/>
            <person name="Park H."/>
            <person name="Jang Y."/>
            <person name="Kim J.-J."/>
            <person name="Kim K.H."/>
            <person name="Pangilinan J."/>
            <person name="Lipzen A."/>
            <person name="Riley R."/>
            <person name="Grigoriev I.V."/>
            <person name="Spatafora J.W."/>
            <person name="Choi I.-G."/>
        </authorList>
    </citation>
    <scope>NUCLEOTIDE SEQUENCE [LARGE SCALE GENOMIC DNA]</scope>
    <source>
        <strain evidence="5 6">KUC8140</strain>
    </source>
</reference>
<dbReference type="OrthoDB" id="417450at2759"/>
<keyword evidence="6" id="KW-1185">Reference proteome</keyword>
<dbReference type="FunCoup" id="A0A0H2RZ17">
    <property type="interactions" value="183"/>
</dbReference>
<dbReference type="SMART" id="SM00213">
    <property type="entry name" value="UBQ"/>
    <property type="match status" value="1"/>
</dbReference>
<evidence type="ECO:0000256" key="2">
    <source>
        <dbReference type="SAM" id="MobiDB-lite"/>
    </source>
</evidence>
<dbReference type="InterPro" id="IPR036533">
    <property type="entry name" value="BAG_dom_sf"/>
</dbReference>
<dbReference type="STRING" id="27342.A0A0H2RZ17"/>
<evidence type="ECO:0000313" key="6">
    <source>
        <dbReference type="Proteomes" id="UP000053477"/>
    </source>
</evidence>
<dbReference type="GO" id="GO:0050821">
    <property type="term" value="P:protein stabilization"/>
    <property type="evidence" value="ECO:0007669"/>
    <property type="project" value="TreeGrafter"/>
</dbReference>
<dbReference type="Pfam" id="PF00240">
    <property type="entry name" value="ubiquitin"/>
    <property type="match status" value="1"/>
</dbReference>
<dbReference type="EMBL" id="KQ085910">
    <property type="protein sequence ID" value="KLO16954.1"/>
    <property type="molecule type" value="Genomic_DNA"/>
</dbReference>
<sequence length="208" mass="22729">MSLSVKWGKERLHVDLPTDPNATLAVLRNELAEVTGIDPTAFKLIHAGAVMKDDNAPLSAYKIRANSKIVLMEKGAPVPEPSSISSGKQKPSTPATEISTIAAVHSEISNVNKTIVPGLNAFLSYLSSPSDTEYTPPQSLTLEQEHTRLGELLLQSLLRLDVLAMDGAWTDARKERKGAVRSVQTMLERLDTGWKEHIHSKEKQSAQL</sequence>
<dbReference type="GO" id="GO:0005829">
    <property type="term" value="C:cytosol"/>
    <property type="evidence" value="ECO:0007669"/>
    <property type="project" value="TreeGrafter"/>
</dbReference>
<dbReference type="Gene3D" id="1.20.58.120">
    <property type="entry name" value="BAG domain"/>
    <property type="match status" value="1"/>
</dbReference>
<dbReference type="GO" id="GO:0016020">
    <property type="term" value="C:membrane"/>
    <property type="evidence" value="ECO:0007669"/>
    <property type="project" value="TreeGrafter"/>
</dbReference>
<accession>A0A0H2RZ17</accession>
<gene>
    <name evidence="5" type="ORF">SCHPADRAFT_869048</name>
</gene>
<keyword evidence="1" id="KW-0143">Chaperone</keyword>
<dbReference type="PROSITE" id="PS51035">
    <property type="entry name" value="BAG"/>
    <property type="match status" value="1"/>
</dbReference>
<organism evidence="5 6">
    <name type="scientific">Schizopora paradoxa</name>
    <dbReference type="NCBI Taxonomy" id="27342"/>
    <lineage>
        <taxon>Eukaryota</taxon>
        <taxon>Fungi</taxon>
        <taxon>Dikarya</taxon>
        <taxon>Basidiomycota</taxon>
        <taxon>Agaricomycotina</taxon>
        <taxon>Agaricomycetes</taxon>
        <taxon>Hymenochaetales</taxon>
        <taxon>Schizoporaceae</taxon>
        <taxon>Schizopora</taxon>
    </lineage>
</organism>
<dbReference type="PANTHER" id="PTHR12329:SF16">
    <property type="entry name" value="BAG FAMILY MOLECULAR CHAPERONE REGULATOR 1"/>
    <property type="match status" value="1"/>
</dbReference>
<feature type="compositionally biased region" description="Polar residues" evidence="2">
    <location>
        <begin position="82"/>
        <end position="95"/>
    </location>
</feature>
<dbReference type="AlphaFoldDB" id="A0A0H2RZ17"/>
<dbReference type="GO" id="GO:0051087">
    <property type="term" value="F:protein-folding chaperone binding"/>
    <property type="evidence" value="ECO:0007669"/>
    <property type="project" value="InterPro"/>
</dbReference>
<dbReference type="Proteomes" id="UP000053477">
    <property type="component" value="Unassembled WGS sequence"/>
</dbReference>
<dbReference type="Gene3D" id="3.10.20.90">
    <property type="entry name" value="Phosphatidylinositol 3-kinase Catalytic Subunit, Chain A, domain 1"/>
    <property type="match status" value="1"/>
</dbReference>
<dbReference type="InterPro" id="IPR039773">
    <property type="entry name" value="BAG_chaperone_regulator"/>
</dbReference>
<evidence type="ECO:0000259" key="3">
    <source>
        <dbReference type="PROSITE" id="PS50053"/>
    </source>
</evidence>